<feature type="transmembrane region" description="Helical" evidence="11">
    <location>
        <begin position="16"/>
        <end position="36"/>
    </location>
</feature>
<keyword evidence="10 11" id="KW-0472">Membrane</keyword>
<dbReference type="EC" id="2.7.13.3" evidence="3"/>
<dbReference type="SUPFAM" id="SSF55874">
    <property type="entry name" value="ATPase domain of HSP90 chaperone/DNA topoisomerase II/histidine kinase"/>
    <property type="match status" value="1"/>
</dbReference>
<evidence type="ECO:0000259" key="12">
    <source>
        <dbReference type="Pfam" id="PF01590"/>
    </source>
</evidence>
<dbReference type="Gene3D" id="3.30.450.40">
    <property type="match status" value="1"/>
</dbReference>
<dbReference type="InterPro" id="IPR050482">
    <property type="entry name" value="Sensor_HK_TwoCompSys"/>
</dbReference>
<accession>A0ABS9GUC8</accession>
<keyword evidence="5" id="KW-0808">Transferase</keyword>
<keyword evidence="6 11" id="KW-0812">Transmembrane</keyword>
<evidence type="ECO:0000256" key="10">
    <source>
        <dbReference type="ARBA" id="ARBA00023136"/>
    </source>
</evidence>
<evidence type="ECO:0000256" key="2">
    <source>
        <dbReference type="ARBA" id="ARBA00004651"/>
    </source>
</evidence>
<evidence type="ECO:0000256" key="3">
    <source>
        <dbReference type="ARBA" id="ARBA00012438"/>
    </source>
</evidence>
<dbReference type="Pfam" id="PF02518">
    <property type="entry name" value="HATPase_c"/>
    <property type="match status" value="1"/>
</dbReference>
<gene>
    <name evidence="15" type="ORF">L2716_01795</name>
</gene>
<name>A0ABS9GUC8_9BACL</name>
<comment type="catalytic activity">
    <reaction evidence="1">
        <text>ATP + protein L-histidine = ADP + protein N-phospho-L-histidine.</text>
        <dbReference type="EC" id="2.7.13.3"/>
    </reaction>
</comment>
<dbReference type="PANTHER" id="PTHR24421">
    <property type="entry name" value="NITRATE/NITRITE SENSOR PROTEIN NARX-RELATED"/>
    <property type="match status" value="1"/>
</dbReference>
<dbReference type="InterPro" id="IPR003594">
    <property type="entry name" value="HATPase_dom"/>
</dbReference>
<keyword evidence="7 15" id="KW-0418">Kinase</keyword>
<dbReference type="RefSeq" id="WP_236331164.1">
    <property type="nucleotide sequence ID" value="NZ_JAKIJS010000001.1"/>
</dbReference>
<evidence type="ECO:0000256" key="7">
    <source>
        <dbReference type="ARBA" id="ARBA00022777"/>
    </source>
</evidence>
<evidence type="ECO:0000313" key="15">
    <source>
        <dbReference type="EMBL" id="MCF6136444.1"/>
    </source>
</evidence>
<dbReference type="EMBL" id="JAKIJS010000001">
    <property type="protein sequence ID" value="MCF6136444.1"/>
    <property type="molecule type" value="Genomic_DNA"/>
</dbReference>
<dbReference type="PANTHER" id="PTHR24421:SF37">
    <property type="entry name" value="SENSOR HISTIDINE KINASE NARS"/>
    <property type="match status" value="1"/>
</dbReference>
<dbReference type="Gene3D" id="3.30.565.10">
    <property type="entry name" value="Histidine kinase-like ATPase, C-terminal domain"/>
    <property type="match status" value="1"/>
</dbReference>
<feature type="transmembrane region" description="Helical" evidence="11">
    <location>
        <begin position="107"/>
        <end position="130"/>
    </location>
</feature>
<proteinExistence type="predicted"/>
<dbReference type="InterPro" id="IPR029016">
    <property type="entry name" value="GAF-like_dom_sf"/>
</dbReference>
<feature type="transmembrane region" description="Helical" evidence="11">
    <location>
        <begin position="75"/>
        <end position="100"/>
    </location>
</feature>
<feature type="domain" description="Signal transduction histidine kinase subgroup 3 dimerisation and phosphoacceptor" evidence="14">
    <location>
        <begin position="397"/>
        <end position="461"/>
    </location>
</feature>
<dbReference type="InterPro" id="IPR003018">
    <property type="entry name" value="GAF"/>
</dbReference>
<feature type="transmembrane region" description="Helical" evidence="11">
    <location>
        <begin position="181"/>
        <end position="198"/>
    </location>
</feature>
<evidence type="ECO:0000256" key="11">
    <source>
        <dbReference type="SAM" id="Phobius"/>
    </source>
</evidence>
<keyword evidence="8 11" id="KW-1133">Transmembrane helix</keyword>
<keyword evidence="9" id="KW-0902">Two-component regulatory system</keyword>
<dbReference type="SUPFAM" id="SSF55781">
    <property type="entry name" value="GAF domain-like"/>
    <property type="match status" value="1"/>
</dbReference>
<dbReference type="InterPro" id="IPR036890">
    <property type="entry name" value="HATPase_C_sf"/>
</dbReference>
<feature type="transmembrane region" description="Helical" evidence="11">
    <location>
        <begin position="136"/>
        <end position="161"/>
    </location>
</feature>
<dbReference type="GO" id="GO:0016301">
    <property type="term" value="F:kinase activity"/>
    <property type="evidence" value="ECO:0007669"/>
    <property type="project" value="UniProtKB-KW"/>
</dbReference>
<dbReference type="Proteomes" id="UP001649381">
    <property type="component" value="Unassembled WGS sequence"/>
</dbReference>
<reference evidence="15 16" key="1">
    <citation type="submission" date="2022-01" db="EMBL/GenBank/DDBJ databases">
        <title>Alkalihalobacillus sp. EGI L200015, a novel bacterium isolated from a salt lake sediment.</title>
        <authorList>
            <person name="Gao L."/>
            <person name="Fang B.-Z."/>
            <person name="Li W.-J."/>
        </authorList>
    </citation>
    <scope>NUCLEOTIDE SEQUENCE [LARGE SCALE GENOMIC DNA]</scope>
    <source>
        <strain evidence="15 16">KCTC 12718</strain>
    </source>
</reference>
<evidence type="ECO:0000256" key="4">
    <source>
        <dbReference type="ARBA" id="ARBA00022475"/>
    </source>
</evidence>
<evidence type="ECO:0000256" key="9">
    <source>
        <dbReference type="ARBA" id="ARBA00023012"/>
    </source>
</evidence>
<dbReference type="Gene3D" id="1.20.5.1930">
    <property type="match status" value="1"/>
</dbReference>
<keyword evidence="16" id="KW-1185">Reference proteome</keyword>
<evidence type="ECO:0000259" key="13">
    <source>
        <dbReference type="Pfam" id="PF02518"/>
    </source>
</evidence>
<dbReference type="CDD" id="cd16917">
    <property type="entry name" value="HATPase_UhpB-NarQ-NarX-like"/>
    <property type="match status" value="1"/>
</dbReference>
<evidence type="ECO:0000256" key="8">
    <source>
        <dbReference type="ARBA" id="ARBA00022989"/>
    </source>
</evidence>
<dbReference type="Pfam" id="PF07730">
    <property type="entry name" value="HisKA_3"/>
    <property type="match status" value="1"/>
</dbReference>
<sequence length="614" mass="70073">MGQDIQLFKKERYANLYLLLISIIGWVSIGISSLYLDTPENSIVLLLFVLFLFITEFFPMAVWKGHSSLSFPLVFTIYLVYGLSWVVVTYGFVVFAVNYFQRRPLRILFFNPALLVLSFIIGETVSRWLIGDNYLSGTLIAMVLITVLFYIFNNILVDIVLILRPQSYTKKIWVKKFKSELISFLIAIIYIGIMFYLGKQNRGVIDVFSYFFFFSPLVGLALLSSIIARLQTERNRLNALFDISTDLNRGLPSNEWVDSIRSSLNQFVDADASILWVKENGQWKVHFHNGQVNEHACNSVDELRQLDEINELTIVHDRKKHPHYSASYFNKGLKSIIFAPIMLEDHLLGMFTIAKSRSNSFSTEEIQSIATLANQLAVVIKTRTLISEQEKRTVLEERNRIAREIHDGVAQSLAGAVMKLETADRKFHQKPPEAHRLVTDSLGKLRLSLKEIRESIYALRPYETERVGLKQAVLKRIDVIKKETGLNIHFEERGKSVYLSPMVEKVMYDIFQESVQNIIKHAQATKIEVLLSYQKEHVLLKVADNGIGFSLLDAMIKAKNDPHFGILSMNEQAEKIEAVLQIDSKEGKGSEINLHVPKLGMEGGMSDDQRHASG</sequence>
<feature type="transmembrane region" description="Helical" evidence="11">
    <location>
        <begin position="43"/>
        <end position="63"/>
    </location>
</feature>
<evidence type="ECO:0000256" key="1">
    <source>
        <dbReference type="ARBA" id="ARBA00000085"/>
    </source>
</evidence>
<organism evidence="15 16">
    <name type="scientific">Pseudalkalibacillus berkeleyi</name>
    <dbReference type="NCBI Taxonomy" id="1069813"/>
    <lineage>
        <taxon>Bacteria</taxon>
        <taxon>Bacillati</taxon>
        <taxon>Bacillota</taxon>
        <taxon>Bacilli</taxon>
        <taxon>Bacillales</taxon>
        <taxon>Fictibacillaceae</taxon>
        <taxon>Pseudalkalibacillus</taxon>
    </lineage>
</organism>
<feature type="domain" description="GAF" evidence="12">
    <location>
        <begin position="258"/>
        <end position="380"/>
    </location>
</feature>
<keyword evidence="4" id="KW-1003">Cell membrane</keyword>
<dbReference type="InterPro" id="IPR011712">
    <property type="entry name" value="Sig_transdc_His_kin_sub3_dim/P"/>
</dbReference>
<comment type="subcellular location">
    <subcellularLocation>
        <location evidence="2">Cell membrane</location>
        <topology evidence="2">Multi-pass membrane protein</topology>
    </subcellularLocation>
</comment>
<comment type="caution">
    <text evidence="15">The sequence shown here is derived from an EMBL/GenBank/DDBJ whole genome shotgun (WGS) entry which is preliminary data.</text>
</comment>
<evidence type="ECO:0000259" key="14">
    <source>
        <dbReference type="Pfam" id="PF07730"/>
    </source>
</evidence>
<feature type="transmembrane region" description="Helical" evidence="11">
    <location>
        <begin position="210"/>
        <end position="228"/>
    </location>
</feature>
<protein>
    <recommendedName>
        <fullName evidence="3">histidine kinase</fullName>
        <ecNumber evidence="3">2.7.13.3</ecNumber>
    </recommendedName>
</protein>
<evidence type="ECO:0000256" key="5">
    <source>
        <dbReference type="ARBA" id="ARBA00022679"/>
    </source>
</evidence>
<feature type="domain" description="Histidine kinase/HSP90-like ATPase" evidence="13">
    <location>
        <begin position="505"/>
        <end position="598"/>
    </location>
</feature>
<evidence type="ECO:0000256" key="6">
    <source>
        <dbReference type="ARBA" id="ARBA00022692"/>
    </source>
</evidence>
<evidence type="ECO:0000313" key="16">
    <source>
        <dbReference type="Proteomes" id="UP001649381"/>
    </source>
</evidence>
<dbReference type="Pfam" id="PF01590">
    <property type="entry name" value="GAF"/>
    <property type="match status" value="1"/>
</dbReference>